<evidence type="ECO:0000256" key="6">
    <source>
        <dbReference type="ARBA" id="ARBA00022792"/>
    </source>
</evidence>
<keyword evidence="12" id="KW-1185">Reference proteome</keyword>
<comment type="caution">
    <text evidence="11">The sequence shown here is derived from an EMBL/GenBank/DDBJ whole genome shotgun (WGS) entry which is preliminary data.</text>
</comment>
<protein>
    <submittedName>
        <fullName evidence="11">Uncharacterized protein</fullName>
    </submittedName>
</protein>
<evidence type="ECO:0000256" key="4">
    <source>
        <dbReference type="ARBA" id="ARBA00022692"/>
    </source>
</evidence>
<evidence type="ECO:0000256" key="9">
    <source>
        <dbReference type="PROSITE-ProRule" id="PRU00282"/>
    </source>
</evidence>
<keyword evidence="8 9" id="KW-0472">Membrane</keyword>
<feature type="repeat" description="Solcar" evidence="9">
    <location>
        <begin position="73"/>
        <end position="164"/>
    </location>
</feature>
<keyword evidence="6" id="KW-0496">Mitochondrion</keyword>
<evidence type="ECO:0000256" key="10">
    <source>
        <dbReference type="RuleBase" id="RU000488"/>
    </source>
</evidence>
<feature type="repeat" description="Solcar" evidence="9">
    <location>
        <begin position="173"/>
        <end position="256"/>
    </location>
</feature>
<dbReference type="Gene3D" id="1.50.40.10">
    <property type="entry name" value="Mitochondrial carrier domain"/>
    <property type="match status" value="1"/>
</dbReference>
<feature type="repeat" description="Solcar" evidence="9">
    <location>
        <begin position="1"/>
        <end position="64"/>
    </location>
</feature>
<dbReference type="GO" id="GO:0016020">
    <property type="term" value="C:membrane"/>
    <property type="evidence" value="ECO:0007669"/>
    <property type="project" value="UniProtKB-SubCell"/>
</dbReference>
<evidence type="ECO:0000313" key="11">
    <source>
        <dbReference type="EMBL" id="KAG0650310.1"/>
    </source>
</evidence>
<gene>
    <name evidence="11" type="ORF">D0Z07_3048</name>
</gene>
<evidence type="ECO:0000256" key="8">
    <source>
        <dbReference type="ARBA" id="ARBA00023136"/>
    </source>
</evidence>
<dbReference type="EMBL" id="VNKQ01000006">
    <property type="protein sequence ID" value="KAG0650310.1"/>
    <property type="molecule type" value="Genomic_DNA"/>
</dbReference>
<comment type="similarity">
    <text evidence="2 10">Belongs to the mitochondrial carrier (TC 2.A.29) family.</text>
</comment>
<keyword evidence="5" id="KW-0677">Repeat</keyword>
<dbReference type="PROSITE" id="PS50920">
    <property type="entry name" value="SOLCAR"/>
    <property type="match status" value="3"/>
</dbReference>
<dbReference type="Proteomes" id="UP000785200">
    <property type="component" value="Unassembled WGS sequence"/>
</dbReference>
<name>A0A9P7AYS9_9HELO</name>
<organism evidence="11 12">
    <name type="scientific">Hyphodiscus hymeniophilus</name>
    <dbReference type="NCBI Taxonomy" id="353542"/>
    <lineage>
        <taxon>Eukaryota</taxon>
        <taxon>Fungi</taxon>
        <taxon>Dikarya</taxon>
        <taxon>Ascomycota</taxon>
        <taxon>Pezizomycotina</taxon>
        <taxon>Leotiomycetes</taxon>
        <taxon>Helotiales</taxon>
        <taxon>Hyphodiscaceae</taxon>
        <taxon>Hyphodiscus</taxon>
    </lineage>
</organism>
<evidence type="ECO:0000313" key="12">
    <source>
        <dbReference type="Proteomes" id="UP000785200"/>
    </source>
</evidence>
<dbReference type="InterPro" id="IPR023395">
    <property type="entry name" value="MCP_dom_sf"/>
</dbReference>
<accession>A0A9P7AYS9</accession>
<dbReference type="Pfam" id="PF00153">
    <property type="entry name" value="Mito_carr"/>
    <property type="match status" value="2"/>
</dbReference>
<evidence type="ECO:0000256" key="2">
    <source>
        <dbReference type="ARBA" id="ARBA00006375"/>
    </source>
</evidence>
<evidence type="ECO:0000256" key="1">
    <source>
        <dbReference type="ARBA" id="ARBA00004141"/>
    </source>
</evidence>
<dbReference type="SUPFAM" id="SSF103506">
    <property type="entry name" value="Mitochondrial carrier"/>
    <property type="match status" value="1"/>
</dbReference>
<comment type="subcellular location">
    <subcellularLocation>
        <location evidence="1">Membrane</location>
        <topology evidence="1">Multi-pass membrane protein</topology>
    </subcellularLocation>
</comment>
<dbReference type="PANTHER" id="PTHR45618">
    <property type="entry name" value="MITOCHONDRIAL DICARBOXYLATE CARRIER-RELATED"/>
    <property type="match status" value="1"/>
</dbReference>
<keyword evidence="7" id="KW-1133">Transmembrane helix</keyword>
<evidence type="ECO:0000256" key="7">
    <source>
        <dbReference type="ARBA" id="ARBA00022989"/>
    </source>
</evidence>
<keyword evidence="4 9" id="KW-0812">Transmembrane</keyword>
<evidence type="ECO:0000256" key="3">
    <source>
        <dbReference type="ARBA" id="ARBA00022448"/>
    </source>
</evidence>
<proteinExistence type="inferred from homology"/>
<evidence type="ECO:0000256" key="5">
    <source>
        <dbReference type="ARBA" id="ARBA00022737"/>
    </source>
</evidence>
<dbReference type="AlphaFoldDB" id="A0A9P7AYS9"/>
<reference evidence="11" key="1">
    <citation type="submission" date="2019-07" db="EMBL/GenBank/DDBJ databases">
        <title>Hyphodiscus hymeniophilus genome sequencing and assembly.</title>
        <authorList>
            <person name="Kramer G."/>
            <person name="Nodwell J."/>
        </authorList>
    </citation>
    <scope>NUCLEOTIDE SEQUENCE</scope>
    <source>
        <strain evidence="11">ATCC 34498</strain>
    </source>
</reference>
<keyword evidence="3 10" id="KW-0813">Transport</keyword>
<sequence length="265" mass="29382">MSLDSEPVRMQTSLLRQGMIQTLWSVIKTDGPLGFYKGTSWGQANWKVLYGTTRFAIYETTKTKYTSKAQAKPSVIVNIGAASLAGFAGGVVGNPADLANVRMQGDSALAADARRNYKNVLDACWRFGEEEGWRGYTRGVWTNASRASIMTASQLASYDGFKTVLIEEARVGDNLGTHFAASVLAGLVATTVSSPIDVMKSQIMSLPSRTSAFKVARALWQTEGFRWLFRGWIPSFMRTGPHTIATFVFLEQQRKVYRQLYFPEM</sequence>
<dbReference type="OrthoDB" id="448427at2759"/>
<keyword evidence="6" id="KW-0999">Mitochondrion inner membrane</keyword>
<dbReference type="InterPro" id="IPR018108">
    <property type="entry name" value="MCP_transmembrane"/>
</dbReference>
<dbReference type="InterPro" id="IPR050391">
    <property type="entry name" value="Mito_Metabolite_Transporter"/>
</dbReference>